<dbReference type="Proteomes" id="UP001017257">
    <property type="component" value="Chromosome"/>
</dbReference>
<dbReference type="InterPro" id="IPR036640">
    <property type="entry name" value="ABC1_TM_sf"/>
</dbReference>
<dbReference type="InterPro" id="IPR003439">
    <property type="entry name" value="ABC_transporter-like_ATP-bd"/>
</dbReference>
<keyword evidence="13" id="KW-1185">Reference proteome</keyword>
<keyword evidence="3 9" id="KW-0812">Transmembrane</keyword>
<dbReference type="InterPro" id="IPR003593">
    <property type="entry name" value="AAA+_ATPase"/>
</dbReference>
<dbReference type="NCBIfam" id="TIGR01842">
    <property type="entry name" value="type_I_sec_PrtD"/>
    <property type="match status" value="1"/>
</dbReference>
<feature type="compositionally biased region" description="Polar residues" evidence="8">
    <location>
        <begin position="622"/>
        <end position="640"/>
    </location>
</feature>
<keyword evidence="5" id="KW-0067">ATP-binding</keyword>
<dbReference type="InterPro" id="IPR011527">
    <property type="entry name" value="ABC1_TM_dom"/>
</dbReference>
<dbReference type="RefSeq" id="WP_173946556.1">
    <property type="nucleotide sequence ID" value="NZ_CP102845.1"/>
</dbReference>
<dbReference type="Gene3D" id="1.20.1560.10">
    <property type="entry name" value="ABC transporter type 1, transmembrane domain"/>
    <property type="match status" value="1"/>
</dbReference>
<dbReference type="Pfam" id="PF00664">
    <property type="entry name" value="ABC_membrane"/>
    <property type="match status" value="1"/>
</dbReference>
<dbReference type="PROSITE" id="PS50893">
    <property type="entry name" value="ABC_TRANSPORTER_2"/>
    <property type="match status" value="1"/>
</dbReference>
<dbReference type="InterPro" id="IPR010128">
    <property type="entry name" value="ATPase_T1SS_PrtD-like"/>
</dbReference>
<dbReference type="EMBL" id="CP102845">
    <property type="protein sequence ID" value="UVF21436.1"/>
    <property type="molecule type" value="Genomic_DNA"/>
</dbReference>
<dbReference type="InterPro" id="IPR039421">
    <property type="entry name" value="Type_1_exporter"/>
</dbReference>
<feature type="domain" description="ABC transmembrane type-1" evidence="11">
    <location>
        <begin position="21"/>
        <end position="299"/>
    </location>
</feature>
<evidence type="ECO:0000256" key="8">
    <source>
        <dbReference type="SAM" id="MobiDB-lite"/>
    </source>
</evidence>
<dbReference type="PANTHER" id="PTHR43394">
    <property type="entry name" value="ATP-DEPENDENT PERMEASE MDL1, MITOCHONDRIAL"/>
    <property type="match status" value="1"/>
</dbReference>
<protein>
    <submittedName>
        <fullName evidence="12">Type I secretion system permease/ATPase</fullName>
    </submittedName>
</protein>
<feature type="compositionally biased region" description="Polar residues" evidence="8">
    <location>
        <begin position="588"/>
        <end position="600"/>
    </location>
</feature>
<evidence type="ECO:0000256" key="2">
    <source>
        <dbReference type="ARBA" id="ARBA00005417"/>
    </source>
</evidence>
<dbReference type="PANTHER" id="PTHR43394:SF1">
    <property type="entry name" value="ATP-BINDING CASSETTE SUB-FAMILY B MEMBER 10, MITOCHONDRIAL"/>
    <property type="match status" value="1"/>
</dbReference>
<dbReference type="SMART" id="SM00382">
    <property type="entry name" value="AAA"/>
    <property type="match status" value="1"/>
</dbReference>
<proteinExistence type="inferred from homology"/>
<comment type="subcellular location">
    <subcellularLocation>
        <location evidence="1">Cell membrane</location>
        <topology evidence="1">Multi-pass membrane protein</topology>
    </subcellularLocation>
</comment>
<feature type="region of interest" description="Disordered" evidence="8">
    <location>
        <begin position="566"/>
        <end position="640"/>
    </location>
</feature>
<evidence type="ECO:0000256" key="9">
    <source>
        <dbReference type="SAM" id="Phobius"/>
    </source>
</evidence>
<keyword evidence="7 9" id="KW-0472">Membrane</keyword>
<sequence length="640" mass="67418">MKTSAEVQLRTALRTLKKPLIGISVISCLGNVLMLTGPIFMMLVYNKVLASKSIPTLAALSLLALLLYAFYGLLEALRGKLMARVGITFDHRLAPTLFEATLKLPLHFGPHARNHDPLQDLASIRNYLMGPGPVALLDLPWMPIYFAILFLVSPILFLAAGAGALFLVILSMVNELVTKGTVKSANQVHAATMTLLLDARRNSEAAAAMSMGDDLCKRWGGGYVNSISHARDLADHASVFGAISKTVRLVLQSAMLALGAFLVIEAKMSPGAMIACSVILARALTPIDQVIGNWRSTSAAWQALRRLRALTSKLPQAAKQQHGMPRPRHTLSVRDVAIVPPGGTIATVSGVSFEIEAGDALGIIGPSGCGKSTLVRALVGAWPTARGDVRFDNALIAQYSPDALADAIGHLPQSIELFDGTIAENIARFRKDATVDQVVDAARMAGVHDMILAFPKGYDTPVGEGGAILSGGQRQRIGLARALFGNPFIVVLDEPNSNLDPLGEQSLNDAIQQMRQAGKIVVIVAHRPSAIFAANKILSVRNGRAEMFGPKEQVLAALFPRIGQPHKPAQAMGPQPVGAPSVVATAQPGATRSDPSTASGPQDGLGTAAAEPANGDAGPATATVTSLDATRTQRASSHAS</sequence>
<feature type="domain" description="ABC transporter" evidence="10">
    <location>
        <begin position="331"/>
        <end position="567"/>
    </location>
</feature>
<evidence type="ECO:0000256" key="4">
    <source>
        <dbReference type="ARBA" id="ARBA00022741"/>
    </source>
</evidence>
<dbReference type="Pfam" id="PF00005">
    <property type="entry name" value="ABC_tran"/>
    <property type="match status" value="1"/>
</dbReference>
<feature type="transmembrane region" description="Helical" evidence="9">
    <location>
        <begin position="57"/>
        <end position="74"/>
    </location>
</feature>
<dbReference type="SUPFAM" id="SSF90123">
    <property type="entry name" value="ABC transporter transmembrane region"/>
    <property type="match status" value="1"/>
</dbReference>
<feature type="transmembrane region" description="Helical" evidence="9">
    <location>
        <begin position="20"/>
        <end position="45"/>
    </location>
</feature>
<dbReference type="PROSITE" id="PS50929">
    <property type="entry name" value="ABC_TM1F"/>
    <property type="match status" value="1"/>
</dbReference>
<reference evidence="12" key="1">
    <citation type="submission" date="2022-08" db="EMBL/GenBank/DDBJ databases">
        <title>Microvirga terrae sp. nov., isolated from soil.</title>
        <authorList>
            <person name="Kim K.H."/>
            <person name="Seo Y.L."/>
            <person name="Kim J.M."/>
            <person name="Lee J.K."/>
            <person name="Han D.M."/>
            <person name="Jeon C.O."/>
        </authorList>
    </citation>
    <scope>NUCLEOTIDE SEQUENCE</scope>
    <source>
        <strain evidence="12">R24</strain>
    </source>
</reference>
<organism evidence="12 13">
    <name type="scientific">Microvirga terrae</name>
    <dbReference type="NCBI Taxonomy" id="2740529"/>
    <lineage>
        <taxon>Bacteria</taxon>
        <taxon>Pseudomonadati</taxon>
        <taxon>Pseudomonadota</taxon>
        <taxon>Alphaproteobacteria</taxon>
        <taxon>Hyphomicrobiales</taxon>
        <taxon>Methylobacteriaceae</taxon>
        <taxon>Microvirga</taxon>
    </lineage>
</organism>
<evidence type="ECO:0000259" key="10">
    <source>
        <dbReference type="PROSITE" id="PS50893"/>
    </source>
</evidence>
<gene>
    <name evidence="12" type="ORF">HPT29_010090</name>
</gene>
<evidence type="ECO:0000256" key="7">
    <source>
        <dbReference type="ARBA" id="ARBA00023136"/>
    </source>
</evidence>
<dbReference type="InterPro" id="IPR027417">
    <property type="entry name" value="P-loop_NTPase"/>
</dbReference>
<evidence type="ECO:0000256" key="6">
    <source>
        <dbReference type="ARBA" id="ARBA00022989"/>
    </source>
</evidence>
<evidence type="ECO:0000259" key="11">
    <source>
        <dbReference type="PROSITE" id="PS50929"/>
    </source>
</evidence>
<name>A0ABY5RW23_9HYPH</name>
<dbReference type="PROSITE" id="PS00211">
    <property type="entry name" value="ABC_TRANSPORTER_1"/>
    <property type="match status" value="1"/>
</dbReference>
<evidence type="ECO:0000313" key="12">
    <source>
        <dbReference type="EMBL" id="UVF21436.1"/>
    </source>
</evidence>
<dbReference type="Gene3D" id="3.40.50.300">
    <property type="entry name" value="P-loop containing nucleotide triphosphate hydrolases"/>
    <property type="match status" value="1"/>
</dbReference>
<keyword evidence="6 9" id="KW-1133">Transmembrane helix</keyword>
<evidence type="ECO:0000256" key="5">
    <source>
        <dbReference type="ARBA" id="ARBA00022840"/>
    </source>
</evidence>
<dbReference type="SUPFAM" id="SSF52540">
    <property type="entry name" value="P-loop containing nucleoside triphosphate hydrolases"/>
    <property type="match status" value="1"/>
</dbReference>
<evidence type="ECO:0000256" key="3">
    <source>
        <dbReference type="ARBA" id="ARBA00022692"/>
    </source>
</evidence>
<evidence type="ECO:0000256" key="1">
    <source>
        <dbReference type="ARBA" id="ARBA00004651"/>
    </source>
</evidence>
<feature type="transmembrane region" description="Helical" evidence="9">
    <location>
        <begin position="144"/>
        <end position="170"/>
    </location>
</feature>
<evidence type="ECO:0000313" key="13">
    <source>
        <dbReference type="Proteomes" id="UP001017257"/>
    </source>
</evidence>
<accession>A0ABY5RW23</accession>
<comment type="similarity">
    <text evidence="2">Belongs to the ABC transporter superfamily.</text>
</comment>
<dbReference type="InterPro" id="IPR017871">
    <property type="entry name" value="ABC_transporter-like_CS"/>
</dbReference>
<keyword evidence="4" id="KW-0547">Nucleotide-binding</keyword>